<evidence type="ECO:0000256" key="1">
    <source>
        <dbReference type="ARBA" id="ARBA00022448"/>
    </source>
</evidence>
<dbReference type="InterPro" id="IPR050222">
    <property type="entry name" value="MATE_MdtK"/>
</dbReference>
<accession>A0A4R8LPG1</accession>
<keyword evidence="2" id="KW-1133">Transmembrane helix</keyword>
<organism evidence="3 4">
    <name type="scientific">Paraburkholderia rhizosphaerae</name>
    <dbReference type="NCBI Taxonomy" id="480658"/>
    <lineage>
        <taxon>Bacteria</taxon>
        <taxon>Pseudomonadati</taxon>
        <taxon>Pseudomonadota</taxon>
        <taxon>Betaproteobacteria</taxon>
        <taxon>Burkholderiales</taxon>
        <taxon>Burkholderiaceae</taxon>
        <taxon>Paraburkholderia</taxon>
    </lineage>
</organism>
<dbReference type="GO" id="GO:0005886">
    <property type="term" value="C:plasma membrane"/>
    <property type="evidence" value="ECO:0007669"/>
    <property type="project" value="TreeGrafter"/>
</dbReference>
<evidence type="ECO:0000256" key="2">
    <source>
        <dbReference type="SAM" id="Phobius"/>
    </source>
</evidence>
<sequence>MNDQPVEAGEDSKPFRTLAGIRPESTPIRMQGRFVRIFRLALPIAATEVPVVATIAIDTVLLGQLGASAVAASALGAAVFLFVASICVSIVSSVGHEAAFRCGRRQTRAPNSGFASAAALACVLGVVAAVVCISGGKLLPLLGQDTATAAGALWFLYGIAPGMLPLLMAIGLRGLIAARLPASRLFPVAAGCVALKTMLAVATWVLFIPARSPANSFRVLLACGVTSSLTFASMALLAWRAYRRAAPAEALKFEPPSVVDGASRLLRRGVTIGATALQTGFFTVIAILLF</sequence>
<feature type="transmembrane region" description="Helical" evidence="2">
    <location>
        <begin position="184"/>
        <end position="207"/>
    </location>
</feature>
<evidence type="ECO:0000313" key="4">
    <source>
        <dbReference type="Proteomes" id="UP000295509"/>
    </source>
</evidence>
<dbReference type="EMBL" id="SORE01000011">
    <property type="protein sequence ID" value="TDY48182.1"/>
    <property type="molecule type" value="Genomic_DNA"/>
</dbReference>
<dbReference type="PANTHER" id="PTHR43298:SF2">
    <property type="entry name" value="FMN_FAD EXPORTER YEEO-RELATED"/>
    <property type="match status" value="1"/>
</dbReference>
<dbReference type="Proteomes" id="UP000295509">
    <property type="component" value="Unassembled WGS sequence"/>
</dbReference>
<keyword evidence="4" id="KW-1185">Reference proteome</keyword>
<feature type="transmembrane region" description="Helical" evidence="2">
    <location>
        <begin position="69"/>
        <end position="94"/>
    </location>
</feature>
<feature type="transmembrane region" description="Helical" evidence="2">
    <location>
        <begin position="270"/>
        <end position="289"/>
    </location>
</feature>
<keyword evidence="1" id="KW-0813">Transport</keyword>
<keyword evidence="2" id="KW-0472">Membrane</keyword>
<gene>
    <name evidence="3" type="ORF">BX592_111117</name>
</gene>
<name>A0A4R8LPG1_9BURK</name>
<feature type="transmembrane region" description="Helical" evidence="2">
    <location>
        <begin position="37"/>
        <end position="57"/>
    </location>
</feature>
<comment type="caution">
    <text evidence="3">The sequence shown here is derived from an EMBL/GenBank/DDBJ whole genome shotgun (WGS) entry which is preliminary data.</text>
</comment>
<dbReference type="GO" id="GO:0042910">
    <property type="term" value="F:xenobiotic transmembrane transporter activity"/>
    <property type="evidence" value="ECO:0007669"/>
    <property type="project" value="InterPro"/>
</dbReference>
<reference evidence="3 4" key="1">
    <citation type="submission" date="2019-03" db="EMBL/GenBank/DDBJ databases">
        <title>Genomic Encyclopedia of Type Strains, Phase III (KMG-III): the genomes of soil and plant-associated and newly described type strains.</title>
        <authorList>
            <person name="Whitman W."/>
        </authorList>
    </citation>
    <scope>NUCLEOTIDE SEQUENCE [LARGE SCALE GENOMIC DNA]</scope>
    <source>
        <strain evidence="3 4">LMG 29544</strain>
    </source>
</reference>
<dbReference type="RefSeq" id="WP_134192825.1">
    <property type="nucleotide sequence ID" value="NZ_JBHLUW010000061.1"/>
</dbReference>
<evidence type="ECO:0000313" key="3">
    <source>
        <dbReference type="EMBL" id="TDY48182.1"/>
    </source>
</evidence>
<dbReference type="GO" id="GO:0015297">
    <property type="term" value="F:antiporter activity"/>
    <property type="evidence" value="ECO:0007669"/>
    <property type="project" value="InterPro"/>
</dbReference>
<proteinExistence type="predicted"/>
<protein>
    <submittedName>
        <fullName evidence="3">MatE protein</fullName>
    </submittedName>
</protein>
<dbReference type="AlphaFoldDB" id="A0A4R8LPG1"/>
<dbReference type="PANTHER" id="PTHR43298">
    <property type="entry name" value="MULTIDRUG RESISTANCE PROTEIN NORM-RELATED"/>
    <property type="match status" value="1"/>
</dbReference>
<feature type="transmembrane region" description="Helical" evidence="2">
    <location>
        <begin position="151"/>
        <end position="172"/>
    </location>
</feature>
<feature type="transmembrane region" description="Helical" evidence="2">
    <location>
        <begin position="114"/>
        <end position="139"/>
    </location>
</feature>
<dbReference type="InterPro" id="IPR002528">
    <property type="entry name" value="MATE_fam"/>
</dbReference>
<dbReference type="OrthoDB" id="9814012at2"/>
<keyword evidence="2" id="KW-0812">Transmembrane</keyword>
<dbReference type="Pfam" id="PF01554">
    <property type="entry name" value="MatE"/>
    <property type="match status" value="1"/>
</dbReference>
<feature type="transmembrane region" description="Helical" evidence="2">
    <location>
        <begin position="219"/>
        <end position="239"/>
    </location>
</feature>